<dbReference type="Pfam" id="PF06144">
    <property type="entry name" value="DNA_pol3_delta"/>
    <property type="match status" value="1"/>
</dbReference>
<dbReference type="EMBL" id="CDMW01000001">
    <property type="protein sequence ID" value="CEL89913.1"/>
    <property type="molecule type" value="Genomic_DNA"/>
</dbReference>
<evidence type="ECO:0000256" key="1">
    <source>
        <dbReference type="ARBA" id="ARBA00012417"/>
    </source>
</evidence>
<evidence type="ECO:0000256" key="5">
    <source>
        <dbReference type="ARBA" id="ARBA00022705"/>
    </source>
</evidence>
<dbReference type="InterPro" id="IPR027417">
    <property type="entry name" value="P-loop_NTPase"/>
</dbReference>
<dbReference type="InterPro" id="IPR010372">
    <property type="entry name" value="DNA_pol3_delta_N"/>
</dbReference>
<dbReference type="Gene3D" id="1.20.272.10">
    <property type="match status" value="1"/>
</dbReference>
<dbReference type="AlphaFoldDB" id="A0A0B7GMD1"/>
<evidence type="ECO:0000259" key="9">
    <source>
        <dbReference type="Pfam" id="PF06144"/>
    </source>
</evidence>
<dbReference type="EC" id="2.7.7.7" evidence="1"/>
<evidence type="ECO:0000313" key="12">
    <source>
        <dbReference type="Proteomes" id="UP000183504"/>
    </source>
</evidence>
<dbReference type="SUPFAM" id="SSF48019">
    <property type="entry name" value="post-AAA+ oligomerization domain-like"/>
    <property type="match status" value="1"/>
</dbReference>
<evidence type="ECO:0000256" key="8">
    <source>
        <dbReference type="ARBA" id="ARBA00049244"/>
    </source>
</evidence>
<dbReference type="Pfam" id="PF21694">
    <property type="entry name" value="DNA_pol3_delta_C"/>
    <property type="match status" value="1"/>
</dbReference>
<gene>
    <name evidence="11" type="primary">holA</name>
    <name evidence="11" type="ORF">SSV_0606</name>
</gene>
<dbReference type="GO" id="GO:0003887">
    <property type="term" value="F:DNA-directed DNA polymerase activity"/>
    <property type="evidence" value="ECO:0007669"/>
    <property type="project" value="UniProtKB-KW"/>
</dbReference>
<feature type="domain" description="DNA polymerase III delta subunit-like C-terminal" evidence="10">
    <location>
        <begin position="214"/>
        <end position="340"/>
    </location>
</feature>
<comment type="similarity">
    <text evidence="7">Belongs to the DNA polymerase HolA subunit family.</text>
</comment>
<dbReference type="Gene3D" id="3.40.50.300">
    <property type="entry name" value="P-loop containing nucleotide triphosphate hydrolases"/>
    <property type="match status" value="1"/>
</dbReference>
<dbReference type="Proteomes" id="UP000183504">
    <property type="component" value="Unassembled WGS sequence"/>
</dbReference>
<keyword evidence="4 11" id="KW-0548">Nucleotidyltransferase</keyword>
<keyword evidence="6" id="KW-0239">DNA-directed DNA polymerase</keyword>
<dbReference type="RefSeq" id="WP_072073652.1">
    <property type="nucleotide sequence ID" value="NZ_CDMW01000001.1"/>
</dbReference>
<dbReference type="InterPro" id="IPR048466">
    <property type="entry name" value="DNA_pol3_delta-like_C"/>
</dbReference>
<evidence type="ECO:0000313" key="11">
    <source>
        <dbReference type="EMBL" id="CEL89913.1"/>
    </source>
</evidence>
<keyword evidence="5" id="KW-0235">DNA replication</keyword>
<dbReference type="GO" id="GO:0009360">
    <property type="term" value="C:DNA polymerase III complex"/>
    <property type="evidence" value="ECO:0007669"/>
    <property type="project" value="InterPro"/>
</dbReference>
<evidence type="ECO:0000256" key="7">
    <source>
        <dbReference type="ARBA" id="ARBA00034754"/>
    </source>
</evidence>
<organism evidence="11 12">
    <name type="scientific">Streptococcus sanguinis</name>
    <dbReference type="NCBI Taxonomy" id="1305"/>
    <lineage>
        <taxon>Bacteria</taxon>
        <taxon>Bacillati</taxon>
        <taxon>Bacillota</taxon>
        <taxon>Bacilli</taxon>
        <taxon>Lactobacillales</taxon>
        <taxon>Streptococcaceae</taxon>
        <taxon>Streptococcus</taxon>
    </lineage>
</organism>
<protein>
    <recommendedName>
        <fullName evidence="2">DNA polymerase III subunit delta</fullName>
        <ecNumber evidence="1">2.7.7.7</ecNumber>
    </recommendedName>
</protein>
<feature type="domain" description="DNA polymerase III delta N-terminal" evidence="9">
    <location>
        <begin position="20"/>
        <end position="142"/>
    </location>
</feature>
<comment type="catalytic activity">
    <reaction evidence="8">
        <text>DNA(n) + a 2'-deoxyribonucleoside 5'-triphosphate = DNA(n+1) + diphosphate</text>
        <dbReference type="Rhea" id="RHEA:22508"/>
        <dbReference type="Rhea" id="RHEA-COMP:17339"/>
        <dbReference type="Rhea" id="RHEA-COMP:17340"/>
        <dbReference type="ChEBI" id="CHEBI:33019"/>
        <dbReference type="ChEBI" id="CHEBI:61560"/>
        <dbReference type="ChEBI" id="CHEBI:173112"/>
        <dbReference type="EC" id="2.7.7.7"/>
    </reaction>
</comment>
<keyword evidence="3 11" id="KW-0808">Transferase</keyword>
<sequence length="348" mass="39453">MLAIEEIKKITPSNLPALTILTGDDLGQFELLKEQFLRQIQFQPGDLNTAIFDMKEVSYQDVELDLVSLPFFADEKIVILDHFADLTTAKKRYLTDEELKSFENYLENPAHTTRLVIFAEGKLDSKRRLVKLLKRDGKIFEAAELKEADLRAYFSKEVQAEGLQFAPTAFDQLLLKSGFQFSEVSKNLAFLKGYKESGQIGLEDIAEAIPKTLQDNIFDLTQLILQQKIDEARSLVRDLTLQGEDEIKLIAIMLGQFRIFTQVKVLAGNGRAESQIVSDLSDYLGRKVNPYQVKFALKDARSLSLAFLKKTMACLIETDFQIKSGLYDKDYLFDLALLKIATGELQAK</sequence>
<accession>A0A0B7GMD1</accession>
<evidence type="ECO:0000256" key="6">
    <source>
        <dbReference type="ARBA" id="ARBA00022932"/>
    </source>
</evidence>
<name>A0A0B7GMD1_STRSA</name>
<dbReference type="NCBIfam" id="TIGR01128">
    <property type="entry name" value="holA"/>
    <property type="match status" value="1"/>
</dbReference>
<dbReference type="PANTHER" id="PTHR34388:SF1">
    <property type="entry name" value="DNA POLYMERASE III SUBUNIT DELTA"/>
    <property type="match status" value="1"/>
</dbReference>
<dbReference type="InterPro" id="IPR008921">
    <property type="entry name" value="DNA_pol3_clamp-load_cplx_C"/>
</dbReference>
<evidence type="ECO:0000256" key="3">
    <source>
        <dbReference type="ARBA" id="ARBA00022679"/>
    </source>
</evidence>
<evidence type="ECO:0000256" key="4">
    <source>
        <dbReference type="ARBA" id="ARBA00022695"/>
    </source>
</evidence>
<dbReference type="SUPFAM" id="SSF52540">
    <property type="entry name" value="P-loop containing nucleoside triphosphate hydrolases"/>
    <property type="match status" value="1"/>
</dbReference>
<reference evidence="11 12" key="1">
    <citation type="submission" date="2015-01" db="EMBL/GenBank/DDBJ databases">
        <authorList>
            <person name="Pelicic Vladimir"/>
        </authorList>
    </citation>
    <scope>NUCLEOTIDE SEQUENCE [LARGE SCALE GENOMIC DNA]</scope>
    <source>
        <strain evidence="11 12">2908</strain>
    </source>
</reference>
<dbReference type="GO" id="GO:0003677">
    <property type="term" value="F:DNA binding"/>
    <property type="evidence" value="ECO:0007669"/>
    <property type="project" value="InterPro"/>
</dbReference>
<dbReference type="PANTHER" id="PTHR34388">
    <property type="entry name" value="DNA POLYMERASE III SUBUNIT DELTA"/>
    <property type="match status" value="1"/>
</dbReference>
<dbReference type="GO" id="GO:0006261">
    <property type="term" value="P:DNA-templated DNA replication"/>
    <property type="evidence" value="ECO:0007669"/>
    <property type="project" value="TreeGrafter"/>
</dbReference>
<dbReference type="InterPro" id="IPR005790">
    <property type="entry name" value="DNA_polIII_delta"/>
</dbReference>
<proteinExistence type="inferred from homology"/>
<evidence type="ECO:0000259" key="10">
    <source>
        <dbReference type="Pfam" id="PF21694"/>
    </source>
</evidence>
<evidence type="ECO:0000256" key="2">
    <source>
        <dbReference type="ARBA" id="ARBA00017703"/>
    </source>
</evidence>